<evidence type="ECO:0000256" key="9">
    <source>
        <dbReference type="ARBA" id="ARBA00023136"/>
    </source>
</evidence>
<dbReference type="PROSITE" id="PS50893">
    <property type="entry name" value="ABC_TRANSPORTER_2"/>
    <property type="match status" value="1"/>
</dbReference>
<evidence type="ECO:0000256" key="5">
    <source>
        <dbReference type="ARBA" id="ARBA00022519"/>
    </source>
</evidence>
<evidence type="ECO:0000256" key="4">
    <source>
        <dbReference type="ARBA" id="ARBA00022475"/>
    </source>
</evidence>
<dbReference type="CDD" id="cd03257">
    <property type="entry name" value="ABC_NikE_OppD_transporters"/>
    <property type="match status" value="1"/>
</dbReference>
<keyword evidence="8" id="KW-1278">Translocase</keyword>
<evidence type="ECO:0000256" key="1">
    <source>
        <dbReference type="ARBA" id="ARBA00004202"/>
    </source>
</evidence>
<comment type="caution">
    <text evidence="11">The sequence shown here is derived from an EMBL/GenBank/DDBJ whole genome shotgun (WGS) entry which is preliminary data.</text>
</comment>
<dbReference type="PANTHER" id="PTHR43297:SF14">
    <property type="entry name" value="ATPASE AAA-TYPE CORE DOMAIN-CONTAINING PROTEIN"/>
    <property type="match status" value="1"/>
</dbReference>
<dbReference type="GO" id="GO:0005524">
    <property type="term" value="F:ATP binding"/>
    <property type="evidence" value="ECO:0007669"/>
    <property type="project" value="UniProtKB-KW"/>
</dbReference>
<dbReference type="InterPro" id="IPR027417">
    <property type="entry name" value="P-loop_NTPase"/>
</dbReference>
<reference evidence="11 12" key="1">
    <citation type="submission" date="2020-08" db="EMBL/GenBank/DDBJ databases">
        <title>Sequencing the genomes of 1000 actinobacteria strains.</title>
        <authorList>
            <person name="Klenk H.-P."/>
        </authorList>
    </citation>
    <scope>NUCLEOTIDE SEQUENCE [LARGE SCALE GENOMIC DNA]</scope>
    <source>
        <strain evidence="11 12">DSM 17294</strain>
    </source>
</reference>
<comment type="subcellular location">
    <subcellularLocation>
        <location evidence="1">Cell membrane</location>
        <topology evidence="1">Peripheral membrane protein</topology>
    </subcellularLocation>
</comment>
<dbReference type="Proteomes" id="UP000558997">
    <property type="component" value="Unassembled WGS sequence"/>
</dbReference>
<dbReference type="NCBIfam" id="TIGR01727">
    <property type="entry name" value="oligo_HPY"/>
    <property type="match status" value="1"/>
</dbReference>
<organism evidence="11 12">
    <name type="scientific">Kribbella solani</name>
    <dbReference type="NCBI Taxonomy" id="236067"/>
    <lineage>
        <taxon>Bacteria</taxon>
        <taxon>Bacillati</taxon>
        <taxon>Actinomycetota</taxon>
        <taxon>Actinomycetes</taxon>
        <taxon>Propionibacteriales</taxon>
        <taxon>Kribbellaceae</taxon>
        <taxon>Kribbella</taxon>
    </lineage>
</organism>
<comment type="similarity">
    <text evidence="2">Belongs to the ABC transporter superfamily.</text>
</comment>
<dbReference type="Gene3D" id="3.40.50.300">
    <property type="entry name" value="P-loop containing nucleotide triphosphate hydrolases"/>
    <property type="match status" value="1"/>
</dbReference>
<proteinExistence type="inferred from homology"/>
<feature type="domain" description="ABC transporter" evidence="10">
    <location>
        <begin position="5"/>
        <end position="253"/>
    </location>
</feature>
<keyword evidence="4" id="KW-1003">Cell membrane</keyword>
<keyword evidence="9" id="KW-0472">Membrane</keyword>
<accession>A0A841DYI9</accession>
<dbReference type="EMBL" id="JACHNF010000001">
    <property type="protein sequence ID" value="MBB5983722.1"/>
    <property type="molecule type" value="Genomic_DNA"/>
</dbReference>
<dbReference type="Pfam" id="PF08352">
    <property type="entry name" value="oligo_HPY"/>
    <property type="match status" value="1"/>
</dbReference>
<keyword evidence="5" id="KW-0997">Cell inner membrane</keyword>
<dbReference type="AlphaFoldDB" id="A0A841DYI9"/>
<keyword evidence="12" id="KW-1185">Reference proteome</keyword>
<evidence type="ECO:0000256" key="8">
    <source>
        <dbReference type="ARBA" id="ARBA00022967"/>
    </source>
</evidence>
<sequence>MTELLEVSGLNVALEVDGESRPVLRDVSFRIGKGETVGLVGESGSGKSMTARAVARLLPAGAEVRGSIRFGGLSVAELTGSDLRRYRSRVGMVFQDPRAHINPVRTVGDFLTEALRLNRKVRRSDAEERAVRMLGEVGIADGARRLRQYPHELSGGLLQRVMIASVLLSEPELVLADEPTTALDVTTQSEVMAILQELSDELGLAMLFITHDLELAAAVCDRTVVMYAGQVMETQTSECLQNRPLHPYTSALMASRPSLTGPRERPHAVPGRPLSAFEVDLGCPFAPRCTHADELCLAEAPGIRSIDDGEVACHHVDELRKTSR</sequence>
<dbReference type="InterPro" id="IPR013563">
    <property type="entry name" value="Oligopep_ABC_C"/>
</dbReference>
<evidence type="ECO:0000256" key="6">
    <source>
        <dbReference type="ARBA" id="ARBA00022741"/>
    </source>
</evidence>
<keyword evidence="7 11" id="KW-0067">ATP-binding</keyword>
<dbReference type="RefSeq" id="WP_184841947.1">
    <property type="nucleotide sequence ID" value="NZ_BAAAVN010000012.1"/>
</dbReference>
<dbReference type="Pfam" id="PF00005">
    <property type="entry name" value="ABC_tran"/>
    <property type="match status" value="1"/>
</dbReference>
<dbReference type="GO" id="GO:0005886">
    <property type="term" value="C:plasma membrane"/>
    <property type="evidence" value="ECO:0007669"/>
    <property type="project" value="UniProtKB-SubCell"/>
</dbReference>
<dbReference type="PANTHER" id="PTHR43297">
    <property type="entry name" value="OLIGOPEPTIDE TRANSPORT ATP-BINDING PROTEIN APPD"/>
    <property type="match status" value="1"/>
</dbReference>
<keyword evidence="3" id="KW-0813">Transport</keyword>
<dbReference type="SUPFAM" id="SSF52540">
    <property type="entry name" value="P-loop containing nucleoside triphosphate hydrolases"/>
    <property type="match status" value="1"/>
</dbReference>
<name>A0A841DYI9_9ACTN</name>
<dbReference type="GO" id="GO:0015833">
    <property type="term" value="P:peptide transport"/>
    <property type="evidence" value="ECO:0007669"/>
    <property type="project" value="InterPro"/>
</dbReference>
<evidence type="ECO:0000256" key="3">
    <source>
        <dbReference type="ARBA" id="ARBA00022448"/>
    </source>
</evidence>
<dbReference type="GO" id="GO:0016887">
    <property type="term" value="F:ATP hydrolysis activity"/>
    <property type="evidence" value="ECO:0007669"/>
    <property type="project" value="InterPro"/>
</dbReference>
<dbReference type="InterPro" id="IPR003439">
    <property type="entry name" value="ABC_transporter-like_ATP-bd"/>
</dbReference>
<evidence type="ECO:0000259" key="10">
    <source>
        <dbReference type="PROSITE" id="PS50893"/>
    </source>
</evidence>
<protein>
    <submittedName>
        <fullName evidence="11">Oligopeptide/dipeptide ABC transporter ATP-binding protein</fullName>
    </submittedName>
</protein>
<evidence type="ECO:0000313" key="11">
    <source>
        <dbReference type="EMBL" id="MBB5983722.1"/>
    </source>
</evidence>
<gene>
    <name evidence="11" type="ORF">HDA44_007063</name>
</gene>
<evidence type="ECO:0000313" key="12">
    <source>
        <dbReference type="Proteomes" id="UP000558997"/>
    </source>
</evidence>
<dbReference type="SMART" id="SM00382">
    <property type="entry name" value="AAA"/>
    <property type="match status" value="1"/>
</dbReference>
<dbReference type="InterPro" id="IPR050388">
    <property type="entry name" value="ABC_Ni/Peptide_Import"/>
</dbReference>
<evidence type="ECO:0000256" key="2">
    <source>
        <dbReference type="ARBA" id="ARBA00005417"/>
    </source>
</evidence>
<evidence type="ECO:0000256" key="7">
    <source>
        <dbReference type="ARBA" id="ARBA00022840"/>
    </source>
</evidence>
<dbReference type="InterPro" id="IPR003593">
    <property type="entry name" value="AAA+_ATPase"/>
</dbReference>
<dbReference type="FunFam" id="3.40.50.300:FF:000016">
    <property type="entry name" value="Oligopeptide ABC transporter ATP-binding component"/>
    <property type="match status" value="1"/>
</dbReference>
<keyword evidence="6" id="KW-0547">Nucleotide-binding</keyword>